<comment type="caution">
    <text evidence="1">The sequence shown here is derived from an EMBL/GenBank/DDBJ whole genome shotgun (WGS) entry which is preliminary data.</text>
</comment>
<dbReference type="InterPro" id="IPR008042">
    <property type="entry name" value="Retrotrans_Pao"/>
</dbReference>
<organism evidence="1 2">
    <name type="scientific">Araneus ventricosus</name>
    <name type="common">Orbweaver spider</name>
    <name type="synonym">Epeira ventricosa</name>
    <dbReference type="NCBI Taxonomy" id="182803"/>
    <lineage>
        <taxon>Eukaryota</taxon>
        <taxon>Metazoa</taxon>
        <taxon>Ecdysozoa</taxon>
        <taxon>Arthropoda</taxon>
        <taxon>Chelicerata</taxon>
        <taxon>Arachnida</taxon>
        <taxon>Araneae</taxon>
        <taxon>Araneomorphae</taxon>
        <taxon>Entelegynae</taxon>
        <taxon>Araneoidea</taxon>
        <taxon>Araneidae</taxon>
        <taxon>Araneus</taxon>
    </lineage>
</organism>
<dbReference type="Proteomes" id="UP000499080">
    <property type="component" value="Unassembled WGS sequence"/>
</dbReference>
<dbReference type="OrthoDB" id="8057024at2759"/>
<dbReference type="PANTHER" id="PTHR47331">
    <property type="entry name" value="PHD-TYPE DOMAIN-CONTAINING PROTEIN"/>
    <property type="match status" value="1"/>
</dbReference>
<dbReference type="Pfam" id="PF05380">
    <property type="entry name" value="Peptidase_A17"/>
    <property type="match status" value="1"/>
</dbReference>
<dbReference type="PANTHER" id="PTHR47331:SF6">
    <property type="entry name" value="DOUBLECORTIN DOMAIN-CONTAINING PROTEIN"/>
    <property type="match status" value="1"/>
</dbReference>
<dbReference type="EMBL" id="BGPR01000013">
    <property type="protein sequence ID" value="GBL77750.1"/>
    <property type="molecule type" value="Genomic_DNA"/>
</dbReference>
<evidence type="ECO:0000313" key="1">
    <source>
        <dbReference type="EMBL" id="GBL77750.1"/>
    </source>
</evidence>
<evidence type="ECO:0000313" key="2">
    <source>
        <dbReference type="Proteomes" id="UP000499080"/>
    </source>
</evidence>
<protein>
    <recommendedName>
        <fullName evidence="3">RNase H type-1 domain-containing protein</fullName>
    </recommendedName>
</protein>
<sequence length="111" mass="12488">MKRIEKVKITRFILTDTWLRIVLQGITDASEAAYGAVVYLQCLYQNNSVKVTILASKSRVAPIRVISIPWLELCACVLLSQHVQKIRSSLRLDISNIVLHTDSTIALAWHG</sequence>
<keyword evidence="2" id="KW-1185">Reference proteome</keyword>
<name>A0A4Y2ADH2_ARAVE</name>
<proteinExistence type="predicted"/>
<dbReference type="AlphaFoldDB" id="A0A4Y2ADH2"/>
<evidence type="ECO:0008006" key="3">
    <source>
        <dbReference type="Google" id="ProtNLM"/>
    </source>
</evidence>
<gene>
    <name evidence="1" type="ORF">AVEN_152963_1</name>
</gene>
<reference evidence="1 2" key="1">
    <citation type="journal article" date="2019" name="Sci. Rep.">
        <title>Orb-weaving spider Araneus ventricosus genome elucidates the spidroin gene catalogue.</title>
        <authorList>
            <person name="Kono N."/>
            <person name="Nakamura H."/>
            <person name="Ohtoshi R."/>
            <person name="Moran D.A.P."/>
            <person name="Shinohara A."/>
            <person name="Yoshida Y."/>
            <person name="Fujiwara M."/>
            <person name="Mori M."/>
            <person name="Tomita M."/>
            <person name="Arakawa K."/>
        </authorList>
    </citation>
    <scope>NUCLEOTIDE SEQUENCE [LARGE SCALE GENOMIC DNA]</scope>
</reference>
<accession>A0A4Y2ADH2</accession>